<keyword evidence="1" id="KW-0238">DNA-binding</keyword>
<organism evidence="3 4">
    <name type="scientific">Candidatus Korarchaeum cryptofilum</name>
    <dbReference type="NCBI Taxonomy" id="498846"/>
    <lineage>
        <taxon>Archaea</taxon>
        <taxon>Thermoproteota</taxon>
        <taxon>Candidatus Korarchaeia</taxon>
        <taxon>Candidatus Korarchaeales</taxon>
        <taxon>Candidatus Korarchaeaceae</taxon>
        <taxon>Candidatus Korarchaeum</taxon>
    </lineage>
</organism>
<comment type="caution">
    <text evidence="3">The sequence shown here is derived from an EMBL/GenBank/DDBJ whole genome shotgun (WGS) entry which is preliminary data.</text>
</comment>
<proteinExistence type="predicted"/>
<accession>A0A429G473</accession>
<dbReference type="InterPro" id="IPR051399">
    <property type="entry name" value="RNA-guided_DNA_endo/Transpos"/>
</dbReference>
<dbReference type="RefSeq" id="WP_125671505.1">
    <property type="nucleotide sequence ID" value="NZ_RCOR01000027.1"/>
</dbReference>
<dbReference type="InterPro" id="IPR010095">
    <property type="entry name" value="Cas12f1-like_TNB"/>
</dbReference>
<dbReference type="AlphaFoldDB" id="A0A429G473"/>
<evidence type="ECO:0000313" key="3">
    <source>
        <dbReference type="EMBL" id="RSN68627.1"/>
    </source>
</evidence>
<dbReference type="EMBL" id="RCOR01000027">
    <property type="protein sequence ID" value="RSN68627.1"/>
    <property type="molecule type" value="Genomic_DNA"/>
</dbReference>
<evidence type="ECO:0000256" key="1">
    <source>
        <dbReference type="ARBA" id="ARBA00023125"/>
    </source>
</evidence>
<dbReference type="SUPFAM" id="SSF75712">
    <property type="entry name" value="Rad50 coiled-coil Zn hook"/>
    <property type="match status" value="1"/>
</dbReference>
<dbReference type="PANTHER" id="PTHR30405:SF23">
    <property type="entry name" value="TRANSPOSASE-RELATED"/>
    <property type="match status" value="1"/>
</dbReference>
<dbReference type="NCBIfam" id="NF040570">
    <property type="entry name" value="guided_TnpB"/>
    <property type="match status" value="1"/>
</dbReference>
<dbReference type="GO" id="GO:0003677">
    <property type="term" value="F:DNA binding"/>
    <property type="evidence" value="ECO:0007669"/>
    <property type="project" value="UniProtKB-KW"/>
</dbReference>
<evidence type="ECO:0000259" key="2">
    <source>
        <dbReference type="Pfam" id="PF07282"/>
    </source>
</evidence>
<evidence type="ECO:0000313" key="4">
    <source>
        <dbReference type="Proteomes" id="UP000278149"/>
    </source>
</evidence>
<gene>
    <name evidence="3" type="ORF">D9Q81_05795</name>
</gene>
<dbReference type="PANTHER" id="PTHR30405">
    <property type="entry name" value="TRANSPOSASE"/>
    <property type="match status" value="1"/>
</dbReference>
<protein>
    <submittedName>
        <fullName evidence="3">Transposase</fullName>
    </submittedName>
</protein>
<sequence length="315" mass="36994">MACSIYKSFRKLKKRGLAREERPYFKKHVIMLDDHLFSLDLERWEVSIATEHGRIRVKLLHGTYHEKFKDMKAGEAWIVRKKDEFYLNVCFSKNVELMEQNNKAIAVDINENNVAYGSTEGIENFKTKERAIRTAYFLKRRRIQLRLGSRGENLMKKYKERERKRIEDIYHKLADKIVEKARKEGATTIILERLTNIRKRIKYSKVMNGRLHRWSFRRLQRIIEYKAELMGLNVVYVNARGTSTLCPICGVKLSPNGHRVLRCPSCGLEEDRDVIAVRNLLLKLRDVGASSVHPEGPIREGMKFYVRPERIIGSN</sequence>
<dbReference type="Pfam" id="PF07282">
    <property type="entry name" value="Cas12f1-like_TNB"/>
    <property type="match status" value="1"/>
</dbReference>
<reference evidence="3 4" key="1">
    <citation type="submission" date="2018-10" db="EMBL/GenBank/DDBJ databases">
        <title>Co-occurring genomic capacity for anaerobic methane metabolism and dissimilatory sulfite reduction discovered in the Korarchaeota.</title>
        <authorList>
            <person name="Mckay L.J."/>
            <person name="Dlakic M."/>
            <person name="Fields M.W."/>
            <person name="Delmont T.O."/>
            <person name="Eren A.M."/>
            <person name="Jay Z.J."/>
            <person name="Klingelsmith K.B."/>
            <person name="Rusch D.B."/>
            <person name="Inskeep W.P."/>
        </authorList>
    </citation>
    <scope>NUCLEOTIDE SEQUENCE [LARGE SCALE GENOMIC DNA]</scope>
    <source>
        <strain evidence="3 4">WS</strain>
    </source>
</reference>
<dbReference type="Proteomes" id="UP000278149">
    <property type="component" value="Unassembled WGS sequence"/>
</dbReference>
<feature type="domain" description="Cas12f1-like TNB" evidence="2">
    <location>
        <begin position="216"/>
        <end position="280"/>
    </location>
</feature>
<name>A0A429G473_9CREN</name>
<dbReference type="NCBIfam" id="TIGR01766">
    <property type="entry name" value="IS200/IS605 family accessory protein TnpB-like domain"/>
    <property type="match status" value="1"/>
</dbReference>